<dbReference type="RefSeq" id="WP_013874644.1">
    <property type="nucleotide sequence ID" value="NC_015656.1"/>
</dbReference>
<dbReference type="Proteomes" id="UP000001549">
    <property type="component" value="Chromosome"/>
</dbReference>
<keyword evidence="2" id="KW-1185">Reference proteome</keyword>
<name>F8B1K3_9ACTN</name>
<sequence>MTDPTTGTDLDALARSTASGLDHGVTAAGFVPKPVGRILDEKIALARALFGADVDLTSGSVLRTLLELVSVEDARMWSHLGLVFDDSFVSTATGEALSRLGAELGLTRPFHRATGTVRLALAGDLPPEVPQLTLPRGSRLRSRGGTSVFLADPVRLDGVTRSVTAAVTAFEPGPGGDLDPAAQVDGDTPGRIDAFDPADARTSGAAALVTAGTLTITHGEKLAGGSLTWSDETYRDLLLAYPRTLWTPDALRVAVSLVPGVRQVLVRDLYGGLDVNQSIYGNFSFAERLFSEQRSLGNPYYVTVLVAPDESVVWDGPGQLADRVRQAVDTVRPIGIAPSIEQALQVGVGLRVRLSLDGLAASDTGTSAGTTALVGRIVDRIRRYVGRLRIGEPVRYSEAMWAVMNEPGVADARDLRLLRYPPRLTDAVLGAGQPYGVQEFGVGEDVTIGPAEVPVLVTDPSDVVVA</sequence>
<reference evidence="1" key="1">
    <citation type="journal article" date="2011" name="J. Bacteriol.">
        <title>Genome sequence of 'Candidatus Frankia datiscae' Dg1, the uncultured microsymbiont from nitrogen-fixing root nodules of the dicot Datisca glomerata.</title>
        <authorList>
            <person name="Persson T."/>
            <person name="Benson D.R."/>
            <person name="Normand P."/>
            <person name="Vanden Heuvel B."/>
            <person name="Pujic P."/>
            <person name="Chertkov O."/>
            <person name="Teshima H."/>
            <person name="Bruce D.C."/>
            <person name="Detter C."/>
            <person name="Tapia R."/>
            <person name="Han S."/>
            <person name="Han J."/>
            <person name="Woyke T."/>
            <person name="Pitluck S."/>
            <person name="Pennacchio L."/>
            <person name="Nolan M."/>
            <person name="Ivanova N."/>
            <person name="Pati A."/>
            <person name="Land M.L."/>
            <person name="Pawlowski K."/>
            <person name="Berry A.M."/>
        </authorList>
    </citation>
    <scope>NUCLEOTIDE SEQUENCE</scope>
    <source>
        <strain evidence="1">Dg1</strain>
    </source>
</reference>
<gene>
    <name evidence="1" type="ordered locus">FsymDg_3464</name>
</gene>
<dbReference type="KEGG" id="fsy:FsymDg_3464"/>
<proteinExistence type="predicted"/>
<evidence type="ECO:0008006" key="3">
    <source>
        <dbReference type="Google" id="ProtNLM"/>
    </source>
</evidence>
<evidence type="ECO:0000313" key="2">
    <source>
        <dbReference type="Proteomes" id="UP000001549"/>
    </source>
</evidence>
<accession>F8B1K3</accession>
<dbReference type="eggNOG" id="COG3299">
    <property type="taxonomic scope" value="Bacteria"/>
</dbReference>
<protein>
    <recommendedName>
        <fullName evidence="3">Baseplate protein J-like domain-containing protein</fullName>
    </recommendedName>
</protein>
<reference evidence="1" key="2">
    <citation type="submission" date="2011-05" db="EMBL/GenBank/DDBJ databases">
        <title>Complete sequence of chromosome of Frankia symbiont of Datisca glomerata.</title>
        <authorList>
            <consortium name="US DOE Joint Genome Institute"/>
            <person name="Lucas S."/>
            <person name="Han J."/>
            <person name="Lapidus A."/>
            <person name="Cheng J.-F."/>
            <person name="Goodwin L."/>
            <person name="Pitluck S."/>
            <person name="Peters L."/>
            <person name="Mikhailova N."/>
            <person name="Chertkov O."/>
            <person name="Teshima H."/>
            <person name="Han C."/>
            <person name="Tapia R."/>
            <person name="Land M."/>
            <person name="Hauser L."/>
            <person name="Kyrpides N."/>
            <person name="Ivanova N."/>
            <person name="Pagani I."/>
            <person name="Berry A."/>
            <person name="Pawlowski K."/>
            <person name="Persson T."/>
            <person name="Vanden Heuvel B."/>
            <person name="Benson D."/>
            <person name="Woyke T."/>
        </authorList>
    </citation>
    <scope>NUCLEOTIDE SEQUENCE [LARGE SCALE GENOMIC DNA]</scope>
    <source>
        <strain evidence="1">Dg1</strain>
    </source>
</reference>
<dbReference type="HOGENOM" id="CLU_620997_0_0_11"/>
<dbReference type="EMBL" id="CP002801">
    <property type="protein sequence ID" value="AEH10755.1"/>
    <property type="molecule type" value="Genomic_DNA"/>
</dbReference>
<organism evidence="1 2">
    <name type="scientific">Candidatus Protofrankia datiscae</name>
    <dbReference type="NCBI Taxonomy" id="2716812"/>
    <lineage>
        <taxon>Bacteria</taxon>
        <taxon>Bacillati</taxon>
        <taxon>Actinomycetota</taxon>
        <taxon>Actinomycetes</taxon>
        <taxon>Frankiales</taxon>
        <taxon>Frankiaceae</taxon>
        <taxon>Protofrankia</taxon>
    </lineage>
</organism>
<dbReference type="AlphaFoldDB" id="F8B1K3"/>
<dbReference type="STRING" id="656024.FsymDg_3464"/>
<evidence type="ECO:0000313" key="1">
    <source>
        <dbReference type="EMBL" id="AEH10755.1"/>
    </source>
</evidence>